<dbReference type="GO" id="GO:0033499">
    <property type="term" value="P:galactose catabolic process via UDP-galactose, Leloir pathway"/>
    <property type="evidence" value="ECO:0007669"/>
    <property type="project" value="TreeGrafter"/>
</dbReference>
<comment type="function">
    <text evidence="8">Mutarotase that catalyzes the interconversion of beta-D-galactose and alpha-D-galactose during galactose metabolism. Beta-D-galactose is metabolized in the liver into glucose 1-phosphate, the primary metabolic fuel, by the action of four enzymes that constitute the Leloir pathway: GALM, GALK1 (galactokinase), GALT (galactose-1-phosphate uridylyltransferase) and GALE (UDP-galactose-4'-epimerase). Involved in the maintenance of the equilibrium between the beta- and alpha-anomers of galactose, therefore ensuring a sufficient supply of the alpha-anomer for GALK1. Also active on D-glucose although shows a preference for galactose over glucose.</text>
</comment>
<dbReference type="InterPro" id="IPR047215">
    <property type="entry name" value="Galactose_mutarotase-like"/>
</dbReference>
<dbReference type="GO" id="GO:0030246">
    <property type="term" value="F:carbohydrate binding"/>
    <property type="evidence" value="ECO:0007669"/>
    <property type="project" value="InterPro"/>
</dbReference>
<evidence type="ECO:0000256" key="3">
    <source>
        <dbReference type="ARBA" id="ARBA00006206"/>
    </source>
</evidence>
<evidence type="ECO:0000256" key="8">
    <source>
        <dbReference type="ARBA" id="ARBA00045743"/>
    </source>
</evidence>
<accession>A0A0N5AYV6</accession>
<dbReference type="GO" id="GO:0004034">
    <property type="term" value="F:aldose 1-epimerase activity"/>
    <property type="evidence" value="ECO:0007669"/>
    <property type="project" value="UniProtKB-EC"/>
</dbReference>
<proteinExistence type="inferred from homology"/>
<dbReference type="PROSITE" id="PS00545">
    <property type="entry name" value="ALDOSE_1_EPIMERASE"/>
    <property type="match status" value="1"/>
</dbReference>
<comment type="similarity">
    <text evidence="3">Belongs to the aldose epimerase family.</text>
</comment>
<evidence type="ECO:0000256" key="2">
    <source>
        <dbReference type="ARBA" id="ARBA00004947"/>
    </source>
</evidence>
<reference evidence="10" key="1">
    <citation type="submission" date="2017-02" db="UniProtKB">
        <authorList>
            <consortium name="WormBaseParasite"/>
        </authorList>
    </citation>
    <scope>IDENTIFICATION</scope>
</reference>
<evidence type="ECO:0000313" key="9">
    <source>
        <dbReference type="Proteomes" id="UP000046393"/>
    </source>
</evidence>
<dbReference type="SUPFAM" id="SSF74650">
    <property type="entry name" value="Galactose mutarotase-like"/>
    <property type="match status" value="1"/>
</dbReference>
<evidence type="ECO:0000256" key="7">
    <source>
        <dbReference type="ARBA" id="ARBA00032729"/>
    </source>
</evidence>
<dbReference type="PANTHER" id="PTHR10091:SF0">
    <property type="entry name" value="GALACTOSE MUTAROTASE"/>
    <property type="match status" value="1"/>
</dbReference>
<dbReference type="InterPro" id="IPR008183">
    <property type="entry name" value="Aldose_1/G6P_1-epimerase"/>
</dbReference>
<name>A0A0N5AYV6_9BILA</name>
<evidence type="ECO:0000313" key="10">
    <source>
        <dbReference type="WBParaSite" id="SMUV_0001015801-mRNA-1"/>
    </source>
</evidence>
<dbReference type="Proteomes" id="UP000046393">
    <property type="component" value="Unplaced"/>
</dbReference>
<dbReference type="Gene3D" id="2.70.98.10">
    <property type="match status" value="1"/>
</dbReference>
<protein>
    <recommendedName>
        <fullName evidence="4">Galactose mutarotase</fullName>
    </recommendedName>
    <alternativeName>
        <fullName evidence="7">Aldose 1-epimerase</fullName>
    </alternativeName>
</protein>
<dbReference type="GO" id="GO:0006006">
    <property type="term" value="P:glucose metabolic process"/>
    <property type="evidence" value="ECO:0007669"/>
    <property type="project" value="TreeGrafter"/>
</dbReference>
<dbReference type="CDD" id="cd09019">
    <property type="entry name" value="galactose_mutarotase_like"/>
    <property type="match status" value="1"/>
</dbReference>
<evidence type="ECO:0000256" key="6">
    <source>
        <dbReference type="ARBA" id="ARBA00023277"/>
    </source>
</evidence>
<dbReference type="UniPathway" id="UPA00214"/>
<dbReference type="AlphaFoldDB" id="A0A0N5AYV6"/>
<dbReference type="InterPro" id="IPR018052">
    <property type="entry name" value="Ald1_epimerase_CS"/>
</dbReference>
<dbReference type="WBParaSite" id="SMUV_0001015801-mRNA-1">
    <property type="protein sequence ID" value="SMUV_0001015801-mRNA-1"/>
    <property type="gene ID" value="SMUV_0001015801"/>
</dbReference>
<dbReference type="InterPro" id="IPR014718">
    <property type="entry name" value="GH-type_carb-bd"/>
</dbReference>
<keyword evidence="9" id="KW-1185">Reference proteome</keyword>
<comment type="pathway">
    <text evidence="2">Carbohydrate metabolism; galactose metabolism.</text>
</comment>
<dbReference type="STRING" id="451379.A0A0N5AYV6"/>
<evidence type="ECO:0000256" key="5">
    <source>
        <dbReference type="ARBA" id="ARBA00023235"/>
    </source>
</evidence>
<evidence type="ECO:0000256" key="4">
    <source>
        <dbReference type="ARBA" id="ARBA00021023"/>
    </source>
</evidence>
<dbReference type="PANTHER" id="PTHR10091">
    <property type="entry name" value="ALDOSE-1-EPIMERASE"/>
    <property type="match status" value="1"/>
</dbReference>
<sequence>MKVTNFGHYKNYNVTEIHLTNKNNITAVIITYGATLKNLYVPDKNGHLVDTVIGYDDLSGYVEDTMSMGATIGRVANRISNAQFQLNNRKYLLAANNGKHHLHGEGCLARRNWEYETFVEDGEEGVRLKTRSYDGECGYPGDVEFTVVYLLSNSNQLILKFEAFNKSPLQTVLNLTNHSYFNLDGNQSILDQILKIEASSYLPVDDSALVTGEIKKLSGNLKKIQHGVILRELVNDRGVLDTDNDFIKDNDNSVLTLYSPVSGITLTISTTYPVFHIYGSEHIYNIKGKTGRIYAPCSAIAIEPQKYTNAINVVSYKYV</sequence>
<keyword evidence="5" id="KW-0413">Isomerase</keyword>
<evidence type="ECO:0000256" key="1">
    <source>
        <dbReference type="ARBA" id="ARBA00001712"/>
    </source>
</evidence>
<comment type="catalytic activity">
    <reaction evidence="1">
        <text>alpha-D-galactose = beta-D-galactose</text>
        <dbReference type="Rhea" id="RHEA:28675"/>
        <dbReference type="ChEBI" id="CHEBI:27667"/>
        <dbReference type="ChEBI" id="CHEBI:28061"/>
        <dbReference type="EC" id="5.1.3.3"/>
    </reaction>
    <physiologicalReaction direction="right-to-left" evidence="1">
        <dbReference type="Rhea" id="RHEA:28677"/>
    </physiologicalReaction>
</comment>
<keyword evidence="6" id="KW-0119">Carbohydrate metabolism</keyword>
<dbReference type="InterPro" id="IPR011013">
    <property type="entry name" value="Gal_mutarotase_sf_dom"/>
</dbReference>
<organism evidence="9 10">
    <name type="scientific">Syphacia muris</name>
    <dbReference type="NCBI Taxonomy" id="451379"/>
    <lineage>
        <taxon>Eukaryota</taxon>
        <taxon>Metazoa</taxon>
        <taxon>Ecdysozoa</taxon>
        <taxon>Nematoda</taxon>
        <taxon>Chromadorea</taxon>
        <taxon>Rhabditida</taxon>
        <taxon>Spirurina</taxon>
        <taxon>Oxyuridomorpha</taxon>
        <taxon>Oxyuroidea</taxon>
        <taxon>Oxyuridae</taxon>
        <taxon>Syphacia</taxon>
    </lineage>
</organism>
<dbReference type="Pfam" id="PF01263">
    <property type="entry name" value="Aldose_epim"/>
    <property type="match status" value="1"/>
</dbReference>